<dbReference type="InterPro" id="IPR006584">
    <property type="entry name" value="Cellulose-bd_IV"/>
</dbReference>
<evidence type="ECO:0000259" key="2">
    <source>
        <dbReference type="PROSITE" id="PS51175"/>
    </source>
</evidence>
<gene>
    <name evidence="3" type="ORF">NYF23_06135</name>
</gene>
<dbReference type="EMBL" id="CP103416">
    <property type="protein sequence ID" value="UVW36333.1"/>
    <property type="molecule type" value="Genomic_DNA"/>
</dbReference>
<proteinExistence type="predicted"/>
<dbReference type="PROSITE" id="PS51175">
    <property type="entry name" value="CBM6"/>
    <property type="match status" value="1"/>
</dbReference>
<protein>
    <submittedName>
        <fullName evidence="3">Carbohydrate-binding protein</fullName>
    </submittedName>
</protein>
<reference evidence="3" key="1">
    <citation type="submission" date="2022-08" db="EMBL/GenBank/DDBJ databases">
        <title>Catabolic pathway analysis in culturable SAR92 clade bacteria reveals their overlooked roles in DMSP degradation in coastal seas.</title>
        <authorList>
            <person name="He X."/>
            <person name="Zhang X."/>
            <person name="Zhang Y."/>
        </authorList>
    </citation>
    <scope>NUCLEOTIDE SEQUENCE</scope>
    <source>
        <strain evidence="3">H455</strain>
    </source>
</reference>
<keyword evidence="4" id="KW-1185">Reference proteome</keyword>
<sequence>MPGTIEAELYASMNGIQTEVSTDSGGGTGGGRNIGYVDVGDWLQYNIDVQTPGSYLIEYRVASDMGSSGFATLVNGTEIDRQSVSATGGWQNWITLSSTVDLQAGEQVLRVNALGPSWNMNWIRLSVSN</sequence>
<evidence type="ECO:0000256" key="1">
    <source>
        <dbReference type="ARBA" id="ARBA00022729"/>
    </source>
</evidence>
<dbReference type="InterPro" id="IPR008979">
    <property type="entry name" value="Galactose-bd-like_sf"/>
</dbReference>
<dbReference type="Gene3D" id="2.60.120.260">
    <property type="entry name" value="Galactose-binding domain-like"/>
    <property type="match status" value="1"/>
</dbReference>
<evidence type="ECO:0000313" key="4">
    <source>
        <dbReference type="Proteomes" id="UP001059934"/>
    </source>
</evidence>
<dbReference type="Pfam" id="PF03422">
    <property type="entry name" value="CBM_6"/>
    <property type="match status" value="1"/>
</dbReference>
<dbReference type="SMART" id="SM00606">
    <property type="entry name" value="CBD_IV"/>
    <property type="match status" value="1"/>
</dbReference>
<name>A0ABY5TR82_9GAMM</name>
<evidence type="ECO:0000313" key="3">
    <source>
        <dbReference type="EMBL" id="UVW36333.1"/>
    </source>
</evidence>
<feature type="domain" description="CBM6" evidence="2">
    <location>
        <begin position="3"/>
        <end position="126"/>
    </location>
</feature>
<dbReference type="InterPro" id="IPR005084">
    <property type="entry name" value="CBM6"/>
</dbReference>
<dbReference type="SUPFAM" id="SSF49785">
    <property type="entry name" value="Galactose-binding domain-like"/>
    <property type="match status" value="1"/>
</dbReference>
<organism evidence="3 4">
    <name type="scientific">SAR92 clade bacterium H455</name>
    <dbReference type="NCBI Taxonomy" id="2974818"/>
    <lineage>
        <taxon>Bacteria</taxon>
        <taxon>Pseudomonadati</taxon>
        <taxon>Pseudomonadota</taxon>
        <taxon>Gammaproteobacteria</taxon>
        <taxon>Cellvibrionales</taxon>
        <taxon>Porticoccaceae</taxon>
        <taxon>SAR92 clade</taxon>
    </lineage>
</organism>
<dbReference type="CDD" id="cd04080">
    <property type="entry name" value="CBM6_cellulase-like"/>
    <property type="match status" value="1"/>
</dbReference>
<accession>A0ABY5TR82</accession>
<keyword evidence="1" id="KW-0732">Signal</keyword>
<dbReference type="Proteomes" id="UP001059934">
    <property type="component" value="Chromosome"/>
</dbReference>